<dbReference type="PANTHER" id="PTHR46649">
    <property type="match status" value="1"/>
</dbReference>
<accession>A0ABR7SPZ0</accession>
<dbReference type="RefSeq" id="WP_187817987.1">
    <property type="nucleotide sequence ID" value="NZ_JACTVJ010000019.1"/>
</dbReference>
<dbReference type="PANTHER" id="PTHR46649:SF4">
    <property type="entry name" value="HALOACID DEHALOGENASE-LIKE HYDROLASE (HAD) SUPERFAMILY PROTEIN"/>
    <property type="match status" value="1"/>
</dbReference>
<dbReference type="InterPro" id="IPR023214">
    <property type="entry name" value="HAD_sf"/>
</dbReference>
<dbReference type="NCBIfam" id="TIGR01549">
    <property type="entry name" value="HAD-SF-IA-v1"/>
    <property type="match status" value="1"/>
</dbReference>
<protein>
    <submittedName>
        <fullName evidence="1">HAD-IA family hydrolase</fullName>
    </submittedName>
</protein>
<proteinExistence type="predicted"/>
<evidence type="ECO:0000313" key="2">
    <source>
        <dbReference type="Proteomes" id="UP000642284"/>
    </source>
</evidence>
<dbReference type="SUPFAM" id="SSF56784">
    <property type="entry name" value="HAD-like"/>
    <property type="match status" value="1"/>
</dbReference>
<dbReference type="InterPro" id="IPR006439">
    <property type="entry name" value="HAD-SF_hydro_IA"/>
</dbReference>
<name>A0ABR7SPZ0_9ACTN</name>
<dbReference type="PRINTS" id="PR00413">
    <property type="entry name" value="HADHALOGNASE"/>
</dbReference>
<dbReference type="EMBL" id="JACTVJ010000019">
    <property type="protein sequence ID" value="MBC9717555.1"/>
    <property type="molecule type" value="Genomic_DNA"/>
</dbReference>
<reference evidence="1 2" key="1">
    <citation type="submission" date="2020-08" db="EMBL/GenBank/DDBJ databases">
        <title>Genemic of Streptomyces polyaspartic.</title>
        <authorList>
            <person name="Liu W."/>
        </authorList>
    </citation>
    <scope>NUCLEOTIDE SEQUENCE [LARGE SCALE GENOMIC DNA]</scope>
    <source>
        <strain evidence="1 2">TRM66268-LWL</strain>
    </source>
</reference>
<dbReference type="Gene3D" id="3.40.50.1000">
    <property type="entry name" value="HAD superfamily/HAD-like"/>
    <property type="match status" value="1"/>
</dbReference>
<dbReference type="GO" id="GO:0016787">
    <property type="term" value="F:hydrolase activity"/>
    <property type="evidence" value="ECO:0007669"/>
    <property type="project" value="UniProtKB-KW"/>
</dbReference>
<organism evidence="1 2">
    <name type="scientific">Streptomyces polyasparticus</name>
    <dbReference type="NCBI Taxonomy" id="2767826"/>
    <lineage>
        <taxon>Bacteria</taxon>
        <taxon>Bacillati</taxon>
        <taxon>Actinomycetota</taxon>
        <taxon>Actinomycetes</taxon>
        <taxon>Kitasatosporales</taxon>
        <taxon>Streptomycetaceae</taxon>
        <taxon>Streptomyces</taxon>
    </lineage>
</organism>
<dbReference type="InterPro" id="IPR036412">
    <property type="entry name" value="HAD-like_sf"/>
</dbReference>
<sequence>MTIKGVLFDFSGTLLRIETTESWLRAVLAEAGTVLPEPEFRRCAQELEYVGALPGGTPSPRVPDHLRDIWAVRDESADNHRIAYTGLSGVVDLPHPGLHDALYNRHMTPPAWGPYPDTAAVLAGLRERGIRVGVLSNIGWDLRPVFREHGLDQYVDTYVLSYEHGIQKPDPRLFGIALEQLGVAPEDALMVGDDRHADGGAAQLGCAVHFVDHLPAHERPGQLLPVLGLVDGSAG</sequence>
<evidence type="ECO:0000313" key="1">
    <source>
        <dbReference type="EMBL" id="MBC9717555.1"/>
    </source>
</evidence>
<dbReference type="Pfam" id="PF00702">
    <property type="entry name" value="Hydrolase"/>
    <property type="match status" value="1"/>
</dbReference>
<keyword evidence="1" id="KW-0378">Hydrolase</keyword>
<comment type="caution">
    <text evidence="1">The sequence shown here is derived from an EMBL/GenBank/DDBJ whole genome shotgun (WGS) entry which is preliminary data.</text>
</comment>
<dbReference type="SFLD" id="SFLDS00003">
    <property type="entry name" value="Haloacid_Dehalogenase"/>
    <property type="match status" value="1"/>
</dbReference>
<gene>
    <name evidence="1" type="ORF">H9Y04_33995</name>
</gene>
<dbReference type="Proteomes" id="UP000642284">
    <property type="component" value="Unassembled WGS sequence"/>
</dbReference>
<dbReference type="SFLD" id="SFLDG01129">
    <property type="entry name" value="C1.5:_HAD__Beta-PGM__Phosphata"/>
    <property type="match status" value="1"/>
</dbReference>
<keyword evidence="2" id="KW-1185">Reference proteome</keyword>